<sequence length="125" mass="14853">MSCKWMYEGLFQICKRRWEKRHKQPDFKVGDLVLVSTIRFNNIKGPRKLEDYFSGPFMIRELHGPNSLQLELTGELIEKHPDFCVSLMKPYSSSDKELFYLRNEQTLEIEPLMEGEEKKIVKVLK</sequence>
<feature type="domain" description="Tf2-1-like SH3-like" evidence="1">
    <location>
        <begin position="30"/>
        <end position="91"/>
    </location>
</feature>
<keyword evidence="3" id="KW-1185">Reference proteome</keyword>
<name>A0A9Q3DC55_9BASI</name>
<organism evidence="2 3">
    <name type="scientific">Austropuccinia psidii MF-1</name>
    <dbReference type="NCBI Taxonomy" id="1389203"/>
    <lineage>
        <taxon>Eukaryota</taxon>
        <taxon>Fungi</taxon>
        <taxon>Dikarya</taxon>
        <taxon>Basidiomycota</taxon>
        <taxon>Pucciniomycotina</taxon>
        <taxon>Pucciniomycetes</taxon>
        <taxon>Pucciniales</taxon>
        <taxon>Sphaerophragmiaceae</taxon>
        <taxon>Austropuccinia</taxon>
    </lineage>
</organism>
<evidence type="ECO:0000313" key="3">
    <source>
        <dbReference type="Proteomes" id="UP000765509"/>
    </source>
</evidence>
<gene>
    <name evidence="2" type="ORF">O181_040389</name>
</gene>
<proteinExistence type="predicted"/>
<protein>
    <recommendedName>
        <fullName evidence="1">Tf2-1-like SH3-like domain-containing protein</fullName>
    </recommendedName>
</protein>
<reference evidence="2" key="1">
    <citation type="submission" date="2021-03" db="EMBL/GenBank/DDBJ databases">
        <title>Draft genome sequence of rust myrtle Austropuccinia psidii MF-1, a brazilian biotype.</title>
        <authorList>
            <person name="Quecine M.C."/>
            <person name="Pachon D.M.R."/>
            <person name="Bonatelli M.L."/>
            <person name="Correr F.H."/>
            <person name="Franceschini L.M."/>
            <person name="Leite T.F."/>
            <person name="Margarido G.R.A."/>
            <person name="Almeida C.A."/>
            <person name="Ferrarezi J.A."/>
            <person name="Labate C.A."/>
        </authorList>
    </citation>
    <scope>NUCLEOTIDE SEQUENCE</scope>
    <source>
        <strain evidence="2">MF-1</strain>
    </source>
</reference>
<accession>A0A9Q3DC55</accession>
<dbReference type="EMBL" id="AVOT02015938">
    <property type="protein sequence ID" value="MBW0500674.1"/>
    <property type="molecule type" value="Genomic_DNA"/>
</dbReference>
<dbReference type="Proteomes" id="UP000765509">
    <property type="component" value="Unassembled WGS sequence"/>
</dbReference>
<evidence type="ECO:0000259" key="1">
    <source>
        <dbReference type="Pfam" id="PF24626"/>
    </source>
</evidence>
<evidence type="ECO:0000313" key="2">
    <source>
        <dbReference type="EMBL" id="MBW0500674.1"/>
    </source>
</evidence>
<dbReference type="Pfam" id="PF24626">
    <property type="entry name" value="SH3_Tf2-1"/>
    <property type="match status" value="1"/>
</dbReference>
<comment type="caution">
    <text evidence="2">The sequence shown here is derived from an EMBL/GenBank/DDBJ whole genome shotgun (WGS) entry which is preliminary data.</text>
</comment>
<dbReference type="AlphaFoldDB" id="A0A9Q3DC55"/>
<dbReference type="InterPro" id="IPR056924">
    <property type="entry name" value="SH3_Tf2-1"/>
</dbReference>